<protein>
    <submittedName>
        <fullName evidence="1">Uncharacterized protein</fullName>
    </submittedName>
</protein>
<keyword evidence="2" id="KW-1185">Reference proteome</keyword>
<proteinExistence type="predicted"/>
<sequence length="33" mass="3747">MTAPAQVEKGLIRQEEVILPEELVIKKDNKGRN</sequence>
<evidence type="ECO:0000313" key="1">
    <source>
        <dbReference type="EMBL" id="CDW97718.1"/>
    </source>
</evidence>
<reference evidence="2" key="1">
    <citation type="submission" date="2014-06" db="EMBL/GenBank/DDBJ databases">
        <authorList>
            <person name="Berkman P.J."/>
        </authorList>
    </citation>
    <scope>NUCLEOTIDE SEQUENCE [LARGE SCALE GENOMIC DNA]</scope>
</reference>
<name>A0A0F7SAM2_9BASI</name>
<dbReference type="EMBL" id="CCFA01002180">
    <property type="protein sequence ID" value="CDW97718.1"/>
    <property type="molecule type" value="Genomic_DNA"/>
</dbReference>
<gene>
    <name evidence="1" type="primary">SSCI37880.1</name>
</gene>
<dbReference type="AlphaFoldDB" id="A0A0F7SAM2"/>
<organism evidence="1 2">
    <name type="scientific">Sporisorium scitamineum</name>
    <dbReference type="NCBI Taxonomy" id="49012"/>
    <lineage>
        <taxon>Eukaryota</taxon>
        <taxon>Fungi</taxon>
        <taxon>Dikarya</taxon>
        <taxon>Basidiomycota</taxon>
        <taxon>Ustilaginomycotina</taxon>
        <taxon>Ustilaginomycetes</taxon>
        <taxon>Ustilaginales</taxon>
        <taxon>Ustilaginaceae</taxon>
        <taxon>Sporisorium</taxon>
    </lineage>
</organism>
<accession>A0A0F7SAM2</accession>
<dbReference type="Proteomes" id="UP000242770">
    <property type="component" value="Unassembled WGS sequence"/>
</dbReference>
<evidence type="ECO:0000313" key="2">
    <source>
        <dbReference type="Proteomes" id="UP000242770"/>
    </source>
</evidence>